<keyword evidence="3" id="KW-0805">Transcription regulation</keyword>
<evidence type="ECO:0000256" key="1">
    <source>
        <dbReference type="ARBA" id="ARBA00011764"/>
    </source>
</evidence>
<feature type="domain" description="Myb/SANT-like DNA-binding" evidence="6">
    <location>
        <begin position="6"/>
        <end position="80"/>
    </location>
</feature>
<dbReference type="PANTHER" id="PTHR23098:SF16">
    <property type="entry name" value="REGULATORY PROTEIN ZESTE"/>
    <property type="match status" value="1"/>
</dbReference>
<protein>
    <recommendedName>
        <fullName evidence="2">Regulatory protein zeste</fullName>
    </recommendedName>
</protein>
<evidence type="ECO:0000313" key="7">
    <source>
        <dbReference type="EMBL" id="KAK5648090.1"/>
    </source>
</evidence>
<comment type="caution">
    <text evidence="7">The sequence shown here is derived from an EMBL/GenBank/DDBJ whole genome shotgun (WGS) entry which is preliminary data.</text>
</comment>
<dbReference type="AlphaFoldDB" id="A0AAN7VH02"/>
<dbReference type="InterPro" id="IPR028002">
    <property type="entry name" value="Myb_DNA-bind_5"/>
</dbReference>
<keyword evidence="8" id="KW-1185">Reference proteome</keyword>
<evidence type="ECO:0000259" key="6">
    <source>
        <dbReference type="Pfam" id="PF13873"/>
    </source>
</evidence>
<evidence type="ECO:0000256" key="5">
    <source>
        <dbReference type="ARBA" id="ARBA00025466"/>
    </source>
</evidence>
<organism evidence="7 8">
    <name type="scientific">Pyrocoelia pectoralis</name>
    <dbReference type="NCBI Taxonomy" id="417401"/>
    <lineage>
        <taxon>Eukaryota</taxon>
        <taxon>Metazoa</taxon>
        <taxon>Ecdysozoa</taxon>
        <taxon>Arthropoda</taxon>
        <taxon>Hexapoda</taxon>
        <taxon>Insecta</taxon>
        <taxon>Pterygota</taxon>
        <taxon>Neoptera</taxon>
        <taxon>Endopterygota</taxon>
        <taxon>Coleoptera</taxon>
        <taxon>Polyphaga</taxon>
        <taxon>Elateriformia</taxon>
        <taxon>Elateroidea</taxon>
        <taxon>Lampyridae</taxon>
        <taxon>Lampyrinae</taxon>
        <taxon>Pyrocoelia</taxon>
    </lineage>
</organism>
<sequence length="251" mass="28296">MEGKKRCPNFTSDDKVKLIQLVESQKDVVLNKKTDGVTNKAKEEAWLRITANFNATSNTIRPTDSFKKMWNTLKSTAKTYRAKQRICVTATGGGPADLKCDPILEEVLRFLGRGGVGLSCVNDSDNIIAEHEMQPQQPVDILYEVEVLPSTSSKNEEVHSMDCSAPSIQEESAADVLPRSYKSRRRPRLVEKGSRLEVAKIKAIEEDNARAAEMHQLKKHKIEQEIEIRDIILQKIKNNESVDPSWIPLLK</sequence>
<proteinExistence type="predicted"/>
<evidence type="ECO:0000256" key="4">
    <source>
        <dbReference type="ARBA" id="ARBA00023163"/>
    </source>
</evidence>
<dbReference type="GO" id="GO:0005634">
    <property type="term" value="C:nucleus"/>
    <property type="evidence" value="ECO:0007669"/>
    <property type="project" value="TreeGrafter"/>
</dbReference>
<dbReference type="PANTHER" id="PTHR23098">
    <property type="entry name" value="AGAP001331-PA-RELATED"/>
    <property type="match status" value="1"/>
</dbReference>
<evidence type="ECO:0000313" key="8">
    <source>
        <dbReference type="Proteomes" id="UP001329430"/>
    </source>
</evidence>
<gene>
    <name evidence="7" type="ORF">RI129_002982</name>
</gene>
<evidence type="ECO:0000256" key="2">
    <source>
        <dbReference type="ARBA" id="ARBA00016807"/>
    </source>
</evidence>
<dbReference type="EMBL" id="JAVRBK010000002">
    <property type="protein sequence ID" value="KAK5648090.1"/>
    <property type="molecule type" value="Genomic_DNA"/>
</dbReference>
<dbReference type="Pfam" id="PF13873">
    <property type="entry name" value="Myb_DNA-bind_5"/>
    <property type="match status" value="1"/>
</dbReference>
<accession>A0AAN7VH02</accession>
<keyword evidence="4" id="KW-0804">Transcription</keyword>
<evidence type="ECO:0000256" key="3">
    <source>
        <dbReference type="ARBA" id="ARBA00023015"/>
    </source>
</evidence>
<reference evidence="7 8" key="1">
    <citation type="journal article" date="2024" name="Insects">
        <title>An Improved Chromosome-Level Genome Assembly of the Firefly Pyrocoelia pectoralis.</title>
        <authorList>
            <person name="Fu X."/>
            <person name="Meyer-Rochow V.B."/>
            <person name="Ballantyne L."/>
            <person name="Zhu X."/>
        </authorList>
    </citation>
    <scope>NUCLEOTIDE SEQUENCE [LARGE SCALE GENOMIC DNA]</scope>
    <source>
        <strain evidence="7">XCY_ONT2</strain>
    </source>
</reference>
<name>A0AAN7VH02_9COLE</name>
<dbReference type="Proteomes" id="UP001329430">
    <property type="component" value="Chromosome 2"/>
</dbReference>
<comment type="function">
    <text evidence="5">Involved in transvection phenomena (= synapsis-dependent gene expression), where the synaptic pairing of chromosomes carrying genes with which zeste interacts influences the expression of these genes. Zeste binds to DNA and stimulates transcription from a nearby promoter.</text>
</comment>
<comment type="subunit">
    <text evidence="1">Self-associates forming complexes of several hundred monomers.</text>
</comment>